<dbReference type="InterPro" id="IPR018982">
    <property type="entry name" value="RQC_domain"/>
</dbReference>
<evidence type="ECO:0000256" key="2">
    <source>
        <dbReference type="ARBA" id="ARBA00001946"/>
    </source>
</evidence>
<dbReference type="Pfam" id="PF00570">
    <property type="entry name" value="HRDC"/>
    <property type="match status" value="1"/>
</dbReference>
<keyword evidence="13" id="KW-0413">Isomerase</keyword>
<dbReference type="FunFam" id="3.40.50.300:FF:001215">
    <property type="entry name" value="ATP-dependent DNA helicase"/>
    <property type="match status" value="1"/>
</dbReference>
<evidence type="ECO:0000256" key="11">
    <source>
        <dbReference type="ARBA" id="ARBA00022840"/>
    </source>
</evidence>
<feature type="domain" description="HRDC" evidence="20">
    <location>
        <begin position="598"/>
        <end position="677"/>
    </location>
</feature>
<dbReference type="InterPro" id="IPR044876">
    <property type="entry name" value="HRDC_dom_sf"/>
</dbReference>
<keyword evidence="11 17" id="KW-0067">ATP-binding</keyword>
<dbReference type="PROSITE" id="PS50967">
    <property type="entry name" value="HRDC"/>
    <property type="match status" value="1"/>
</dbReference>
<dbReference type="SUPFAM" id="SSF47819">
    <property type="entry name" value="HRDC-like"/>
    <property type="match status" value="1"/>
</dbReference>
<dbReference type="SMART" id="SM00487">
    <property type="entry name" value="DEXDc"/>
    <property type="match status" value="1"/>
</dbReference>
<dbReference type="CDD" id="cd18794">
    <property type="entry name" value="SF2_C_RecQ"/>
    <property type="match status" value="1"/>
</dbReference>
<dbReference type="Pfam" id="PF00271">
    <property type="entry name" value="Helicase_C"/>
    <property type="match status" value="1"/>
</dbReference>
<accession>A0A484LW36</accession>
<keyword evidence="18" id="KW-0175">Coiled coil</keyword>
<dbReference type="InterPro" id="IPR032284">
    <property type="entry name" value="RecQ_Zn-bd"/>
</dbReference>
<evidence type="ECO:0000256" key="6">
    <source>
        <dbReference type="ARBA" id="ARBA00008894"/>
    </source>
</evidence>
<evidence type="ECO:0000259" key="22">
    <source>
        <dbReference type="PROSITE" id="PS51194"/>
    </source>
</evidence>
<evidence type="ECO:0000256" key="14">
    <source>
        <dbReference type="ARBA" id="ARBA00023242"/>
    </source>
</evidence>
<evidence type="ECO:0000313" key="24">
    <source>
        <dbReference type="Proteomes" id="UP000595140"/>
    </source>
</evidence>
<dbReference type="GO" id="GO:0016887">
    <property type="term" value="F:ATP hydrolysis activity"/>
    <property type="evidence" value="ECO:0007669"/>
    <property type="project" value="RHEA"/>
</dbReference>
<dbReference type="Pfam" id="PF00270">
    <property type="entry name" value="DEAD"/>
    <property type="match status" value="1"/>
</dbReference>
<evidence type="ECO:0000259" key="20">
    <source>
        <dbReference type="PROSITE" id="PS50967"/>
    </source>
</evidence>
<evidence type="ECO:0000256" key="13">
    <source>
        <dbReference type="ARBA" id="ARBA00023235"/>
    </source>
</evidence>
<evidence type="ECO:0000256" key="19">
    <source>
        <dbReference type="SAM" id="MobiDB-lite"/>
    </source>
</evidence>
<protein>
    <recommendedName>
        <fullName evidence="17">ATP-dependent DNA helicase</fullName>
        <ecNumber evidence="17">5.6.2.4</ecNumber>
    </recommendedName>
</protein>
<dbReference type="EC" id="5.6.2.4" evidence="17"/>
<dbReference type="InterPro" id="IPR004589">
    <property type="entry name" value="DNA_helicase_ATP-dep_RecQ"/>
</dbReference>
<evidence type="ECO:0000256" key="7">
    <source>
        <dbReference type="ARBA" id="ARBA00022723"/>
    </source>
</evidence>
<evidence type="ECO:0000313" key="23">
    <source>
        <dbReference type="EMBL" id="VFQ80487.1"/>
    </source>
</evidence>
<evidence type="ECO:0000256" key="3">
    <source>
        <dbReference type="ARBA" id="ARBA00004123"/>
    </source>
</evidence>
<evidence type="ECO:0000256" key="15">
    <source>
        <dbReference type="ARBA" id="ARBA00034617"/>
    </source>
</evidence>
<keyword evidence="10 17" id="KW-0347">Helicase</keyword>
<keyword evidence="7" id="KW-0479">Metal-binding</keyword>
<dbReference type="GO" id="GO:0005694">
    <property type="term" value="C:chromosome"/>
    <property type="evidence" value="ECO:0007669"/>
    <property type="project" value="TreeGrafter"/>
</dbReference>
<feature type="region of interest" description="Disordered" evidence="19">
    <location>
        <begin position="675"/>
        <end position="740"/>
    </location>
</feature>
<gene>
    <name evidence="23" type="ORF">CCAM_LOCUS22263</name>
</gene>
<dbReference type="SMART" id="SM00956">
    <property type="entry name" value="RQC"/>
    <property type="match status" value="1"/>
</dbReference>
<comment type="catalytic activity">
    <reaction evidence="16">
        <text>ATP + H2O = ADP + phosphate + H(+)</text>
        <dbReference type="Rhea" id="RHEA:13065"/>
        <dbReference type="ChEBI" id="CHEBI:15377"/>
        <dbReference type="ChEBI" id="CHEBI:15378"/>
        <dbReference type="ChEBI" id="CHEBI:30616"/>
        <dbReference type="ChEBI" id="CHEBI:43474"/>
        <dbReference type="ChEBI" id="CHEBI:456216"/>
    </reaction>
    <physiologicalReaction direction="left-to-right" evidence="16">
        <dbReference type="Rhea" id="RHEA:13066"/>
    </physiologicalReaction>
</comment>
<dbReference type="FunFam" id="1.10.10.10:FF:000510">
    <property type="entry name" value="ATP-dependent DNA helicase"/>
    <property type="match status" value="1"/>
</dbReference>
<dbReference type="GO" id="GO:0016592">
    <property type="term" value="C:mediator complex"/>
    <property type="evidence" value="ECO:0007669"/>
    <property type="project" value="TreeGrafter"/>
</dbReference>
<dbReference type="GO" id="GO:0009536">
    <property type="term" value="C:plastid"/>
    <property type="evidence" value="ECO:0007669"/>
    <property type="project" value="UniProtKB-SubCell"/>
</dbReference>
<dbReference type="PROSITE" id="PS51192">
    <property type="entry name" value="HELICASE_ATP_BIND_1"/>
    <property type="match status" value="1"/>
</dbReference>
<dbReference type="PROSITE" id="PS51194">
    <property type="entry name" value="HELICASE_CTER"/>
    <property type="match status" value="1"/>
</dbReference>
<dbReference type="InterPro" id="IPR036388">
    <property type="entry name" value="WH-like_DNA-bd_sf"/>
</dbReference>
<evidence type="ECO:0000256" key="18">
    <source>
        <dbReference type="SAM" id="Coils"/>
    </source>
</evidence>
<dbReference type="Proteomes" id="UP000595140">
    <property type="component" value="Unassembled WGS sequence"/>
</dbReference>
<comment type="catalytic activity">
    <reaction evidence="15 17">
        <text>Couples ATP hydrolysis with the unwinding of duplex DNA by translocating in the 3'-5' direction.</text>
        <dbReference type="EC" id="5.6.2.4"/>
    </reaction>
</comment>
<dbReference type="EMBL" id="OOIL02002122">
    <property type="protein sequence ID" value="VFQ80487.1"/>
    <property type="molecule type" value="Genomic_DNA"/>
</dbReference>
<dbReference type="OrthoDB" id="10261556at2759"/>
<proteinExistence type="inferred from homology"/>
<evidence type="ECO:0000256" key="16">
    <source>
        <dbReference type="ARBA" id="ARBA00048778"/>
    </source>
</evidence>
<keyword evidence="24" id="KW-1185">Reference proteome</keyword>
<dbReference type="InterPro" id="IPR001650">
    <property type="entry name" value="Helicase_C-like"/>
</dbReference>
<dbReference type="GO" id="GO:0000724">
    <property type="term" value="P:double-strand break repair via homologous recombination"/>
    <property type="evidence" value="ECO:0007669"/>
    <property type="project" value="TreeGrafter"/>
</dbReference>
<dbReference type="SMART" id="SM00490">
    <property type="entry name" value="HELICc"/>
    <property type="match status" value="1"/>
</dbReference>
<evidence type="ECO:0000256" key="8">
    <source>
        <dbReference type="ARBA" id="ARBA00022741"/>
    </source>
</evidence>
<evidence type="ECO:0000256" key="17">
    <source>
        <dbReference type="RuleBase" id="RU364117"/>
    </source>
</evidence>
<reference evidence="23 24" key="1">
    <citation type="submission" date="2018-04" db="EMBL/GenBank/DDBJ databases">
        <authorList>
            <person name="Vogel A."/>
        </authorList>
    </citation>
    <scope>NUCLEOTIDE SEQUENCE [LARGE SCALE GENOMIC DNA]</scope>
</reference>
<dbReference type="GO" id="GO:0046872">
    <property type="term" value="F:metal ion binding"/>
    <property type="evidence" value="ECO:0007669"/>
    <property type="project" value="UniProtKB-KW"/>
</dbReference>
<dbReference type="GO" id="GO:0003677">
    <property type="term" value="F:DNA binding"/>
    <property type="evidence" value="ECO:0007669"/>
    <property type="project" value="UniProtKB-KW"/>
</dbReference>
<evidence type="ECO:0000256" key="9">
    <source>
        <dbReference type="ARBA" id="ARBA00022801"/>
    </source>
</evidence>
<comment type="subcellular location">
    <subcellularLocation>
        <location evidence="3 17">Nucleus</location>
    </subcellularLocation>
    <subcellularLocation>
        <location evidence="4">Plastid</location>
    </subcellularLocation>
</comment>
<dbReference type="InterPro" id="IPR014001">
    <property type="entry name" value="Helicase_ATP-bd"/>
</dbReference>
<dbReference type="InterPro" id="IPR002121">
    <property type="entry name" value="HRDC_dom"/>
</dbReference>
<dbReference type="InterPro" id="IPR027417">
    <property type="entry name" value="P-loop_NTPase"/>
</dbReference>
<evidence type="ECO:0000256" key="5">
    <source>
        <dbReference type="ARBA" id="ARBA00005446"/>
    </source>
</evidence>
<comment type="cofactor">
    <cofactor evidence="1">
        <name>Mn(2+)</name>
        <dbReference type="ChEBI" id="CHEBI:29035"/>
    </cofactor>
</comment>
<feature type="domain" description="Helicase C-terminal" evidence="22">
    <location>
        <begin position="299"/>
        <end position="448"/>
    </location>
</feature>
<feature type="coiled-coil region" evidence="18">
    <location>
        <begin position="4"/>
        <end position="38"/>
    </location>
</feature>
<keyword evidence="9 17" id="KW-0378">Hydrolase</keyword>
<dbReference type="CDD" id="cd18015">
    <property type="entry name" value="DEXHc_RecQ1"/>
    <property type="match status" value="1"/>
</dbReference>
<dbReference type="FunFam" id="3.40.50.300:FF:000752">
    <property type="entry name" value="ATP-dependent DNA helicase"/>
    <property type="match status" value="1"/>
</dbReference>
<dbReference type="InterPro" id="IPR011545">
    <property type="entry name" value="DEAD/DEAH_box_helicase_dom"/>
</dbReference>
<comment type="similarity">
    <text evidence="6">Belongs to the disease resistance NB-LRR family.</text>
</comment>
<comment type="cofactor">
    <cofactor evidence="2">
        <name>Mg(2+)</name>
        <dbReference type="ChEBI" id="CHEBI:18420"/>
    </cofactor>
</comment>
<dbReference type="SUPFAM" id="SSF52540">
    <property type="entry name" value="P-loop containing nucleoside triphosphate hydrolases"/>
    <property type="match status" value="1"/>
</dbReference>
<dbReference type="GO" id="GO:0043138">
    <property type="term" value="F:3'-5' DNA helicase activity"/>
    <property type="evidence" value="ECO:0007669"/>
    <property type="project" value="UniProtKB-EC"/>
</dbReference>
<keyword evidence="12" id="KW-0238">DNA-binding</keyword>
<dbReference type="PANTHER" id="PTHR13710:SF105">
    <property type="entry name" value="ATP-DEPENDENT DNA HELICASE Q1"/>
    <property type="match status" value="1"/>
</dbReference>
<feature type="domain" description="Helicase ATP-binding" evidence="21">
    <location>
        <begin position="99"/>
        <end position="274"/>
    </location>
</feature>
<dbReference type="AlphaFoldDB" id="A0A484LW36"/>
<evidence type="ECO:0000256" key="4">
    <source>
        <dbReference type="ARBA" id="ARBA00004474"/>
    </source>
</evidence>
<feature type="compositionally biased region" description="Basic and acidic residues" evidence="19">
    <location>
        <begin position="687"/>
        <end position="711"/>
    </location>
</feature>
<sequence length="740" mass="83555">MGSSNEFLEELLNVEAELQDVQDQIKILLDQQEKLYARKSELKALLEDFEASENHYDDDGVSAATENWLGSFEWDSRADDLRLNIFGISSYRANQREIINAVMSGRDVLVIMAAGGGKSLCYQLPAVLRDGVTLVVSPLLSLIQDQVMGLTAIGIPAYMLMSTTSKDDEKFIYKALEKNEGNLKILYVTPEKISKSKRFMSKLEKCHHAGRLSLIAVDEAHCCSQWGHDFRPDYKNLGILKTQFPNVPVIALTATATRKVQLDLMEMLHIPKCVKFVSTVNRPNLFYMVREKSSIGKTAIDEIAEFVKGSYPNNESGIVYCFSRKECEQIAKELHERGIKADYYHADMDVRDRENVHMRWSNGKLQVIVGTVAFGMGINKPDVRFVIHHSLSKSMETYYQESGRAGRDGLPAECLLYYRPADVPRQSSMVFYENAGLQNLYDIVRYCQSRSECRRAAFFRHFAEPLQDCNGMCDNCVSSTKVKDIDASCHTKAIISLIQDIHATDQKVTMLQLVDKMKAKLKQLGLDLKRDHVEQLVIQLIVERVLKEEFQHTAYTTNAYLALGPLAKLVMQGKRTVKLQISSEEENKTAAIKRAKRKPASSSLEFRLDELRRELASLHGGIFPHSVLSTQQISLLAAEKPESVEQLEKIIGKVKSGKYGTRILEEIARVDCDTRVESQGNNEQTTADDRPSKKAKTNEETMDRVSKNSRTDDDDDDGDTKKGNKTKRSLVLIDSSDDEE</sequence>
<evidence type="ECO:0000256" key="1">
    <source>
        <dbReference type="ARBA" id="ARBA00001936"/>
    </source>
</evidence>
<dbReference type="Gene3D" id="1.10.150.80">
    <property type="entry name" value="HRDC domain"/>
    <property type="match status" value="1"/>
</dbReference>
<evidence type="ECO:0000256" key="10">
    <source>
        <dbReference type="ARBA" id="ARBA00022806"/>
    </source>
</evidence>
<dbReference type="GO" id="GO:0005524">
    <property type="term" value="F:ATP binding"/>
    <property type="evidence" value="ECO:0007669"/>
    <property type="project" value="UniProtKB-KW"/>
</dbReference>
<dbReference type="InterPro" id="IPR010997">
    <property type="entry name" value="HRDC-like_sf"/>
</dbReference>
<keyword evidence="8 17" id="KW-0547">Nucleotide-binding</keyword>
<dbReference type="GO" id="GO:0009378">
    <property type="term" value="F:four-way junction helicase activity"/>
    <property type="evidence" value="ECO:0007669"/>
    <property type="project" value="TreeGrafter"/>
</dbReference>
<name>A0A484LW36_9ASTE</name>
<evidence type="ECO:0000256" key="12">
    <source>
        <dbReference type="ARBA" id="ARBA00023125"/>
    </source>
</evidence>
<dbReference type="PANTHER" id="PTHR13710">
    <property type="entry name" value="DNA HELICASE RECQ FAMILY MEMBER"/>
    <property type="match status" value="1"/>
</dbReference>
<dbReference type="Gene3D" id="1.10.10.10">
    <property type="entry name" value="Winged helix-like DNA-binding domain superfamily/Winged helix DNA-binding domain"/>
    <property type="match status" value="1"/>
</dbReference>
<dbReference type="NCBIfam" id="TIGR00614">
    <property type="entry name" value="recQ_fam"/>
    <property type="match status" value="1"/>
</dbReference>
<dbReference type="Pfam" id="PF16124">
    <property type="entry name" value="RecQ_Zn_bind"/>
    <property type="match status" value="1"/>
</dbReference>
<dbReference type="Gene3D" id="3.40.50.300">
    <property type="entry name" value="P-loop containing nucleotide triphosphate hydrolases"/>
    <property type="match status" value="2"/>
</dbReference>
<organism evidence="23 24">
    <name type="scientific">Cuscuta campestris</name>
    <dbReference type="NCBI Taxonomy" id="132261"/>
    <lineage>
        <taxon>Eukaryota</taxon>
        <taxon>Viridiplantae</taxon>
        <taxon>Streptophyta</taxon>
        <taxon>Embryophyta</taxon>
        <taxon>Tracheophyta</taxon>
        <taxon>Spermatophyta</taxon>
        <taxon>Magnoliopsida</taxon>
        <taxon>eudicotyledons</taxon>
        <taxon>Gunneridae</taxon>
        <taxon>Pentapetalae</taxon>
        <taxon>asterids</taxon>
        <taxon>lamiids</taxon>
        <taxon>Solanales</taxon>
        <taxon>Convolvulaceae</taxon>
        <taxon>Cuscuteae</taxon>
        <taxon>Cuscuta</taxon>
        <taxon>Cuscuta subgen. Grammica</taxon>
        <taxon>Cuscuta sect. Cleistogrammica</taxon>
    </lineage>
</organism>
<dbReference type="GO" id="GO:0006260">
    <property type="term" value="P:DNA replication"/>
    <property type="evidence" value="ECO:0007669"/>
    <property type="project" value="InterPro"/>
</dbReference>
<comment type="similarity">
    <text evidence="5 17">Belongs to the helicase family. RecQ subfamily.</text>
</comment>
<keyword evidence="14 17" id="KW-0539">Nucleus</keyword>
<evidence type="ECO:0000259" key="21">
    <source>
        <dbReference type="PROSITE" id="PS51192"/>
    </source>
</evidence>